<proteinExistence type="predicted"/>
<dbReference type="AlphaFoldDB" id="A0A0B8P7Q5"/>
<dbReference type="Proteomes" id="UP000031670">
    <property type="component" value="Unassembled WGS sequence"/>
</dbReference>
<reference evidence="1 2" key="1">
    <citation type="submission" date="2015-01" db="EMBL/GenBank/DDBJ databases">
        <title>Vibrio sp. C5 JCM 19232 whole genome shotgun sequence.</title>
        <authorList>
            <person name="Sawabe T."/>
            <person name="Meirelles P."/>
            <person name="Feng G."/>
            <person name="Sayaka M."/>
            <person name="Hattori M."/>
            <person name="Ohkuma M."/>
        </authorList>
    </citation>
    <scope>NUCLEOTIDE SEQUENCE [LARGE SCALE GENOMIC DNA]</scope>
    <source>
        <strain evidence="1 2">JCM19232</strain>
    </source>
</reference>
<name>A0A0B8P7Q5_9VIBR</name>
<protein>
    <submittedName>
        <fullName evidence="1">Uncharacterized protein</fullName>
    </submittedName>
</protein>
<dbReference type="EMBL" id="BBSA01000007">
    <property type="protein sequence ID" value="GAM62870.1"/>
    <property type="molecule type" value="Genomic_DNA"/>
</dbReference>
<organism evidence="1 2">
    <name type="scientific">Vibrio ishigakensis</name>
    <dbReference type="NCBI Taxonomy" id="1481914"/>
    <lineage>
        <taxon>Bacteria</taxon>
        <taxon>Pseudomonadati</taxon>
        <taxon>Pseudomonadota</taxon>
        <taxon>Gammaproteobacteria</taxon>
        <taxon>Vibrionales</taxon>
        <taxon>Vibrionaceae</taxon>
        <taxon>Vibrio</taxon>
    </lineage>
</organism>
<accession>A0A0B8P7Q5</accession>
<gene>
    <name evidence="1" type="ORF">JCM19232_4547</name>
</gene>
<sequence length="98" mass="11708">MFFRELVSLKNFEYNGFKKIKTNTSINLTPLMNCFPSENRDMYVYSSTNKPRKVSISRRGRIEVKIHEKKTEPSGVKERTQRYRVTFDRSKIIKLELI</sequence>
<comment type="caution">
    <text evidence="1">The sequence shown here is derived from an EMBL/GenBank/DDBJ whole genome shotgun (WGS) entry which is preliminary data.</text>
</comment>
<evidence type="ECO:0000313" key="2">
    <source>
        <dbReference type="Proteomes" id="UP000031670"/>
    </source>
</evidence>
<evidence type="ECO:0000313" key="1">
    <source>
        <dbReference type="EMBL" id="GAM62870.1"/>
    </source>
</evidence>
<reference evidence="1 2" key="2">
    <citation type="submission" date="2015-01" db="EMBL/GenBank/DDBJ databases">
        <authorList>
            <consortium name="NBRP consortium"/>
            <person name="Sawabe T."/>
            <person name="Meirelles P."/>
            <person name="Feng G."/>
            <person name="Sayaka M."/>
            <person name="Hattori M."/>
            <person name="Ohkuma M."/>
        </authorList>
    </citation>
    <scope>NUCLEOTIDE SEQUENCE [LARGE SCALE GENOMIC DNA]</scope>
    <source>
        <strain evidence="1 2">JCM19232</strain>
    </source>
</reference>